<dbReference type="InterPro" id="IPR050425">
    <property type="entry name" value="NAD(P)_dehydrat-like"/>
</dbReference>
<sequence>MAAVFPGRADTHRTIDETFWTDIDDKLVTNYMRSNVVAERVAWGFIGKQTKTKLVTILPGAIFGPFMNGRSSSTELLFTSILRGAPSPKATYQAVDVRDLADLHILAIADDRADGERFLAKPSEITMAQMARLLKDHLGERGRKISTMTIPDFVIKIGARFNSAMVVMNTLIGMEHHYHTSKAQRLLGWDPRPIEDTVIDAATYTLENRAED</sequence>
<name>A0ABS9HM76_9CORY</name>
<reference evidence="2 3" key="1">
    <citation type="submission" date="2022-01" db="EMBL/GenBank/DDBJ databases">
        <title>Identification and Characterization of Corynebacterium sp.</title>
        <authorList>
            <person name="Luo Q."/>
            <person name="Qu P."/>
            <person name="Chen Q."/>
        </authorList>
    </citation>
    <scope>NUCLEOTIDE SEQUENCE [LARGE SCALE GENOMIC DNA]</scope>
    <source>
        <strain evidence="2 3">MC-12</strain>
    </source>
</reference>
<comment type="caution">
    <text evidence="2">The sequence shown here is derived from an EMBL/GenBank/DDBJ whole genome shotgun (WGS) entry which is preliminary data.</text>
</comment>
<dbReference type="RefSeq" id="WP_221914831.1">
    <property type="nucleotide sequence ID" value="NZ_JAGSOA010000002.1"/>
</dbReference>
<dbReference type="GeneID" id="92727080"/>
<evidence type="ECO:0000256" key="1">
    <source>
        <dbReference type="ARBA" id="ARBA00023002"/>
    </source>
</evidence>
<keyword evidence="1" id="KW-0560">Oxidoreductase</keyword>
<dbReference type="PANTHER" id="PTHR10366">
    <property type="entry name" value="NAD DEPENDENT EPIMERASE/DEHYDRATASE"/>
    <property type="match status" value="1"/>
</dbReference>
<evidence type="ECO:0000313" key="2">
    <source>
        <dbReference type="EMBL" id="MCF6773955.1"/>
    </source>
</evidence>
<organism evidence="2 3">
    <name type="scientific">Corynebacterium parakroppenstedtii</name>
    <dbReference type="NCBI Taxonomy" id="2828363"/>
    <lineage>
        <taxon>Bacteria</taxon>
        <taxon>Bacillati</taxon>
        <taxon>Actinomycetota</taxon>
        <taxon>Actinomycetes</taxon>
        <taxon>Mycobacteriales</taxon>
        <taxon>Corynebacteriaceae</taxon>
        <taxon>Corynebacterium</taxon>
    </lineage>
</organism>
<dbReference type="InterPro" id="IPR036291">
    <property type="entry name" value="NAD(P)-bd_dom_sf"/>
</dbReference>
<protein>
    <recommendedName>
        <fullName evidence="4">NAD-dependent epimerase/dehydratase domain-containing protein</fullName>
    </recommendedName>
</protein>
<dbReference type="EMBL" id="JAKJKU010000002">
    <property type="protein sequence ID" value="MCF6773955.1"/>
    <property type="molecule type" value="Genomic_DNA"/>
</dbReference>
<dbReference type="SUPFAM" id="SSF51735">
    <property type="entry name" value="NAD(P)-binding Rossmann-fold domains"/>
    <property type="match status" value="1"/>
</dbReference>
<dbReference type="Gene3D" id="3.40.50.720">
    <property type="entry name" value="NAD(P)-binding Rossmann-like Domain"/>
    <property type="match status" value="1"/>
</dbReference>
<dbReference type="Proteomes" id="UP001200604">
    <property type="component" value="Unassembled WGS sequence"/>
</dbReference>
<keyword evidence="3" id="KW-1185">Reference proteome</keyword>
<accession>A0ABS9HM76</accession>
<evidence type="ECO:0008006" key="4">
    <source>
        <dbReference type="Google" id="ProtNLM"/>
    </source>
</evidence>
<proteinExistence type="predicted"/>
<gene>
    <name evidence="2" type="ORF">L3H44_05970</name>
</gene>
<evidence type="ECO:0000313" key="3">
    <source>
        <dbReference type="Proteomes" id="UP001200604"/>
    </source>
</evidence>
<dbReference type="PANTHER" id="PTHR10366:SF564">
    <property type="entry name" value="STEROL-4-ALPHA-CARBOXYLATE 3-DEHYDROGENASE, DECARBOXYLATING"/>
    <property type="match status" value="1"/>
</dbReference>